<comment type="similarity">
    <text evidence="1 6">Belongs to the iron/manganese superoxide dismutase family.</text>
</comment>
<dbReference type="GO" id="GO:0030145">
    <property type="term" value="F:manganese ion binding"/>
    <property type="evidence" value="ECO:0007669"/>
    <property type="project" value="UniProtKB-ARBA"/>
</dbReference>
<reference evidence="9 10" key="1">
    <citation type="submission" date="2019-02" db="EMBL/GenBank/DDBJ databases">
        <title>Deep-cultivation of Planctomycetes and their phenomic and genomic characterization uncovers novel biology.</title>
        <authorList>
            <person name="Wiegand S."/>
            <person name="Jogler M."/>
            <person name="Boedeker C."/>
            <person name="Pinto D."/>
            <person name="Vollmers J."/>
            <person name="Rivas-Marin E."/>
            <person name="Kohn T."/>
            <person name="Peeters S.H."/>
            <person name="Heuer A."/>
            <person name="Rast P."/>
            <person name="Oberbeckmann S."/>
            <person name="Bunk B."/>
            <person name="Jeske O."/>
            <person name="Meyerdierks A."/>
            <person name="Storesund J.E."/>
            <person name="Kallscheuer N."/>
            <person name="Luecker S."/>
            <person name="Lage O.M."/>
            <person name="Pohl T."/>
            <person name="Merkel B.J."/>
            <person name="Hornburger P."/>
            <person name="Mueller R.-W."/>
            <person name="Bruemmer F."/>
            <person name="Labrenz M."/>
            <person name="Spormann A.M."/>
            <person name="Op Den Camp H."/>
            <person name="Overmann J."/>
            <person name="Amann R."/>
            <person name="Jetten M.S.M."/>
            <person name="Mascher T."/>
            <person name="Medema M.H."/>
            <person name="Devos D.P."/>
            <person name="Kaster A.-K."/>
            <person name="Ovreas L."/>
            <person name="Rohde M."/>
            <person name="Galperin M.Y."/>
            <person name="Jogler C."/>
        </authorList>
    </citation>
    <scope>NUCLEOTIDE SEQUENCE [LARGE SCALE GENOMIC DNA]</scope>
    <source>
        <strain evidence="9 10">CA13</strain>
    </source>
</reference>
<dbReference type="FunFam" id="1.10.287.990:FF:000001">
    <property type="entry name" value="Superoxide dismutase"/>
    <property type="match status" value="1"/>
</dbReference>
<evidence type="ECO:0000313" key="10">
    <source>
        <dbReference type="Proteomes" id="UP000315010"/>
    </source>
</evidence>
<evidence type="ECO:0000256" key="3">
    <source>
        <dbReference type="ARBA" id="ARBA00022723"/>
    </source>
</evidence>
<protein>
    <recommendedName>
        <fullName evidence="2 6">Superoxide dismutase</fullName>
        <ecNumber evidence="2 6">1.15.1.1</ecNumber>
    </recommendedName>
</protein>
<comment type="function">
    <text evidence="6">Destroys radicals which are normally produced within the cells and which are toxic to biological systems.</text>
</comment>
<feature type="binding site" evidence="5">
    <location>
        <position position="222"/>
    </location>
    <ligand>
        <name>Mn(2+)</name>
        <dbReference type="ChEBI" id="CHEBI:29035"/>
    </ligand>
</feature>
<dbReference type="AlphaFoldDB" id="A0A5C5Z8B9"/>
<dbReference type="PROSITE" id="PS51318">
    <property type="entry name" value="TAT"/>
    <property type="match status" value="1"/>
</dbReference>
<dbReference type="Pfam" id="PF02777">
    <property type="entry name" value="Sod_Fe_C"/>
    <property type="match status" value="1"/>
</dbReference>
<keyword evidence="3 5" id="KW-0479">Metal-binding</keyword>
<feature type="binding site" evidence="5">
    <location>
        <position position="218"/>
    </location>
    <ligand>
        <name>Mn(2+)</name>
        <dbReference type="ChEBI" id="CHEBI:29035"/>
    </ligand>
</feature>
<dbReference type="SUPFAM" id="SSF54719">
    <property type="entry name" value="Fe,Mn superoxide dismutase (SOD), C-terminal domain"/>
    <property type="match status" value="1"/>
</dbReference>
<dbReference type="FunFam" id="3.55.40.20:FF:000001">
    <property type="entry name" value="Superoxide dismutase"/>
    <property type="match status" value="1"/>
</dbReference>
<dbReference type="InterPro" id="IPR036314">
    <property type="entry name" value="SOD_C_sf"/>
</dbReference>
<dbReference type="PANTHER" id="PTHR43595">
    <property type="entry name" value="37S RIBOSOMAL PROTEIN S26, MITOCHONDRIAL"/>
    <property type="match status" value="1"/>
</dbReference>
<comment type="caution">
    <text evidence="9">The sequence shown here is derived from an EMBL/GenBank/DDBJ whole genome shotgun (WGS) entry which is preliminary data.</text>
</comment>
<keyword evidence="4 6" id="KW-0560">Oxidoreductase</keyword>
<dbReference type="Gene3D" id="3.55.40.20">
    <property type="entry name" value="Iron/manganese superoxide dismutase, C-terminal domain"/>
    <property type="match status" value="1"/>
</dbReference>
<feature type="domain" description="Manganese/iron superoxide dismutase C-terminal" evidence="8">
    <location>
        <begin position="151"/>
        <end position="251"/>
    </location>
</feature>
<dbReference type="PANTHER" id="PTHR43595:SF2">
    <property type="entry name" value="SMALL RIBOSOMAL SUBUNIT PROTEIN MS42"/>
    <property type="match status" value="1"/>
</dbReference>
<dbReference type="Proteomes" id="UP000315010">
    <property type="component" value="Unassembled WGS sequence"/>
</dbReference>
<evidence type="ECO:0000259" key="8">
    <source>
        <dbReference type="Pfam" id="PF02777"/>
    </source>
</evidence>
<feature type="binding site" evidence="5">
    <location>
        <position position="135"/>
    </location>
    <ligand>
        <name>Mn(2+)</name>
        <dbReference type="ChEBI" id="CHEBI:29035"/>
    </ligand>
</feature>
<evidence type="ECO:0000313" key="9">
    <source>
        <dbReference type="EMBL" id="TWT83495.1"/>
    </source>
</evidence>
<dbReference type="InterPro" id="IPR006311">
    <property type="entry name" value="TAT_signal"/>
</dbReference>
<evidence type="ECO:0000256" key="6">
    <source>
        <dbReference type="RuleBase" id="RU000414"/>
    </source>
</evidence>
<feature type="binding site" evidence="5">
    <location>
        <position position="80"/>
    </location>
    <ligand>
        <name>Mn(2+)</name>
        <dbReference type="ChEBI" id="CHEBI:29035"/>
    </ligand>
</feature>
<gene>
    <name evidence="9" type="primary">sodA_2</name>
    <name evidence="9" type="ORF">CA13_49600</name>
</gene>
<dbReference type="EMBL" id="SJPJ01000001">
    <property type="protein sequence ID" value="TWT83495.1"/>
    <property type="molecule type" value="Genomic_DNA"/>
</dbReference>
<feature type="domain" description="Manganese/iron superoxide dismutase N-terminal" evidence="7">
    <location>
        <begin position="56"/>
        <end position="143"/>
    </location>
</feature>
<keyword evidence="10" id="KW-1185">Reference proteome</keyword>
<name>A0A5C5Z8B9_9BACT</name>
<dbReference type="OrthoDB" id="9803125at2"/>
<proteinExistence type="inferred from homology"/>
<dbReference type="PROSITE" id="PS00088">
    <property type="entry name" value="SOD_MN"/>
    <property type="match status" value="1"/>
</dbReference>
<sequence>MSHNPSSQVNPSASTATLGRRRFLGQSTALVTATVVGSALAQSANAQEALGLSAPFSLPALPYGYDALAPVIDTRTMTIHHTKHHQGYVNKLNAALSSEPSLAKMTLSQLLANLDKLPESVRTAVRNSGGGHANHSLFWTVMKAPGDVSEPSGALAEQIKSTFGSFKNFQSEFATAAATQFGSGWAWLVKGDAGLEVMKTPNQDSPITIGKKPLLGLDVWEHAYYLNYQNRRTDYIDAFWKIVNWDQVAKNAA</sequence>
<evidence type="ECO:0000259" key="7">
    <source>
        <dbReference type="Pfam" id="PF00081"/>
    </source>
</evidence>
<dbReference type="EC" id="1.15.1.1" evidence="2 6"/>
<comment type="catalytic activity">
    <reaction evidence="6">
        <text>2 superoxide + 2 H(+) = H2O2 + O2</text>
        <dbReference type="Rhea" id="RHEA:20696"/>
        <dbReference type="ChEBI" id="CHEBI:15378"/>
        <dbReference type="ChEBI" id="CHEBI:15379"/>
        <dbReference type="ChEBI" id="CHEBI:16240"/>
        <dbReference type="ChEBI" id="CHEBI:18421"/>
        <dbReference type="EC" id="1.15.1.1"/>
    </reaction>
</comment>
<dbReference type="InterPro" id="IPR019833">
    <property type="entry name" value="Mn/Fe_SOD_BS"/>
</dbReference>
<evidence type="ECO:0000256" key="1">
    <source>
        <dbReference type="ARBA" id="ARBA00008714"/>
    </source>
</evidence>
<accession>A0A5C5Z8B9</accession>
<evidence type="ECO:0000256" key="5">
    <source>
        <dbReference type="PIRSR" id="PIRSR000349-1"/>
    </source>
</evidence>
<evidence type="ECO:0000256" key="2">
    <source>
        <dbReference type="ARBA" id="ARBA00012682"/>
    </source>
</evidence>
<evidence type="ECO:0000256" key="4">
    <source>
        <dbReference type="ARBA" id="ARBA00023002"/>
    </source>
</evidence>
<dbReference type="Gene3D" id="1.10.287.990">
    <property type="entry name" value="Fe,Mn superoxide dismutase (SOD) domain"/>
    <property type="match status" value="1"/>
</dbReference>
<dbReference type="GO" id="GO:0004784">
    <property type="term" value="F:superoxide dismutase activity"/>
    <property type="evidence" value="ECO:0007669"/>
    <property type="project" value="UniProtKB-EC"/>
</dbReference>
<dbReference type="PIRSF" id="PIRSF000349">
    <property type="entry name" value="SODismutase"/>
    <property type="match status" value="1"/>
</dbReference>
<organism evidence="9 10">
    <name type="scientific">Novipirellula herctigrandis</name>
    <dbReference type="NCBI Taxonomy" id="2527986"/>
    <lineage>
        <taxon>Bacteria</taxon>
        <taxon>Pseudomonadati</taxon>
        <taxon>Planctomycetota</taxon>
        <taxon>Planctomycetia</taxon>
        <taxon>Pirellulales</taxon>
        <taxon>Pirellulaceae</taxon>
        <taxon>Novipirellula</taxon>
    </lineage>
</organism>
<dbReference type="InterPro" id="IPR036324">
    <property type="entry name" value="Mn/Fe_SOD_N_sf"/>
</dbReference>
<dbReference type="SUPFAM" id="SSF46609">
    <property type="entry name" value="Fe,Mn superoxide dismutase (SOD), N-terminal domain"/>
    <property type="match status" value="1"/>
</dbReference>
<dbReference type="InterPro" id="IPR001189">
    <property type="entry name" value="Mn/Fe_SOD"/>
</dbReference>
<dbReference type="Pfam" id="PF00081">
    <property type="entry name" value="Sod_Fe_N"/>
    <property type="match status" value="1"/>
</dbReference>
<dbReference type="InterPro" id="IPR019831">
    <property type="entry name" value="Mn/Fe_SOD_N"/>
</dbReference>
<dbReference type="PRINTS" id="PR01703">
    <property type="entry name" value="MNSODISMTASE"/>
</dbReference>
<dbReference type="InterPro" id="IPR019832">
    <property type="entry name" value="Mn/Fe_SOD_C"/>
</dbReference>
<dbReference type="GO" id="GO:0005737">
    <property type="term" value="C:cytoplasm"/>
    <property type="evidence" value="ECO:0007669"/>
    <property type="project" value="TreeGrafter"/>
</dbReference>